<dbReference type="GO" id="GO:0003676">
    <property type="term" value="F:nucleic acid binding"/>
    <property type="evidence" value="ECO:0007669"/>
    <property type="project" value="InterPro"/>
</dbReference>
<dbReference type="eggNOG" id="COG4804">
    <property type="taxonomic scope" value="Bacteria"/>
</dbReference>
<dbReference type="Pfam" id="PF06250">
    <property type="entry name" value="YhcG_C"/>
    <property type="match status" value="1"/>
</dbReference>
<dbReference type="EMBL" id="BX908798">
    <property type="protein sequence ID" value="CAF24134.1"/>
    <property type="molecule type" value="Genomic_DNA"/>
</dbReference>
<feature type="domain" description="YhcG PDDEXK nuclease" evidence="1">
    <location>
        <begin position="197"/>
        <end position="353"/>
    </location>
</feature>
<gene>
    <name evidence="3" type="ORF">PC_RS06785</name>
</gene>
<evidence type="ECO:0000259" key="1">
    <source>
        <dbReference type="Pfam" id="PF06250"/>
    </source>
</evidence>
<protein>
    <recommendedName>
        <fullName evidence="5">DUF1016 domain-containing protein</fullName>
    </recommendedName>
</protein>
<dbReference type="InterPro" id="IPR011856">
    <property type="entry name" value="tRNA_endonuc-like_dom_sf"/>
</dbReference>
<name>Q6MBB5_PARUW</name>
<evidence type="ECO:0000313" key="4">
    <source>
        <dbReference type="Proteomes" id="UP000000529"/>
    </source>
</evidence>
<organism evidence="3 4">
    <name type="scientific">Protochlamydia amoebophila (strain UWE25)</name>
    <dbReference type="NCBI Taxonomy" id="264201"/>
    <lineage>
        <taxon>Bacteria</taxon>
        <taxon>Pseudomonadati</taxon>
        <taxon>Chlamydiota</taxon>
        <taxon>Chlamydiia</taxon>
        <taxon>Parachlamydiales</taxon>
        <taxon>Parachlamydiaceae</taxon>
        <taxon>Candidatus Protochlamydia</taxon>
    </lineage>
</organism>
<proteinExistence type="predicted"/>
<evidence type="ECO:0000259" key="2">
    <source>
        <dbReference type="Pfam" id="PF17761"/>
    </source>
</evidence>
<dbReference type="Proteomes" id="UP000000529">
    <property type="component" value="Chromosome"/>
</dbReference>
<dbReference type="InterPro" id="IPR009362">
    <property type="entry name" value="YhcG_C"/>
</dbReference>
<keyword evidence="4" id="KW-1185">Reference proteome</keyword>
<dbReference type="AlphaFoldDB" id="Q6MBB5"/>
<dbReference type="PANTHER" id="PTHR30547:SF0">
    <property type="entry name" value="BLR8175 PROTEIN"/>
    <property type="match status" value="1"/>
</dbReference>
<evidence type="ECO:0000313" key="3">
    <source>
        <dbReference type="EMBL" id="CAF24134.1"/>
    </source>
</evidence>
<dbReference type="KEGG" id="pcu:PC_RS06785"/>
<dbReference type="HOGENOM" id="CLU_046640_0_1_0"/>
<dbReference type="Gene3D" id="3.40.1350.10">
    <property type="match status" value="1"/>
</dbReference>
<feature type="domain" description="YhcG N-terminal" evidence="2">
    <location>
        <begin position="31"/>
        <end position="176"/>
    </location>
</feature>
<evidence type="ECO:0008006" key="5">
    <source>
        <dbReference type="Google" id="ProtNLM"/>
    </source>
</evidence>
<dbReference type="PANTHER" id="PTHR30547">
    <property type="entry name" value="UNCHARACTERIZED PROTEIN YHCG-RELATED"/>
    <property type="match status" value="1"/>
</dbReference>
<sequence length="372" mass="43154">MPKENKTKNSVAKIEKATLFSNKEYASTLAELKKTIQQCQIRAITAANKELVRLYWMVGKTIVEKQESCGWGSKFIDKLTKDLQHEFPGIEGFSRTNIFRMKAFYREYKLVPPLVGQFNELEHLGVLAQIPWSHNIVLMEKLDNIEERIWYANKTLEHGWSRDILSMWIDSKLHKREGKAITNFKTTLPAPQSDLAQQALKDPFLFDFLTLHKDHQEKDLEDGLVNHIQKFLLELGQGFAFMGRQYQINVEGDPYYIDLLFYHVKLRAFVVIELKARAFKPEDAGQLNFYLSAVDDMLKHPSDNPTIGILLCKTKKKVKAEYAFRDIKKPMAAIEYETMLTKALPEELKSSLPSIKEIEEELEKDTKNDTKY</sequence>
<dbReference type="InterPro" id="IPR053148">
    <property type="entry name" value="PD-DEXK-like_domain"/>
</dbReference>
<dbReference type="InterPro" id="IPR041527">
    <property type="entry name" value="YhcG_N"/>
</dbReference>
<reference evidence="3 4" key="1">
    <citation type="journal article" date="2004" name="Science">
        <title>Illuminating the evolutionary history of chlamydiae.</title>
        <authorList>
            <person name="Horn M."/>
            <person name="Collingro A."/>
            <person name="Schmitz-Esser S."/>
            <person name="Beier C.L."/>
            <person name="Purkhold U."/>
            <person name="Fartmann B."/>
            <person name="Brandt P."/>
            <person name="Nyakatura G.J."/>
            <person name="Droege M."/>
            <person name="Frishman D."/>
            <person name="Rattei T."/>
            <person name="Mewes H."/>
            <person name="Wagner M."/>
        </authorList>
    </citation>
    <scope>NUCLEOTIDE SEQUENCE [LARGE SCALE GENOMIC DNA]</scope>
    <source>
        <strain evidence="3 4">UWE25</strain>
    </source>
</reference>
<dbReference type="Pfam" id="PF17761">
    <property type="entry name" value="DUF1016_N"/>
    <property type="match status" value="1"/>
</dbReference>
<dbReference type="OrthoDB" id="20158at2"/>
<dbReference type="RefSeq" id="WP_011175959.1">
    <property type="nucleotide sequence ID" value="NC_005861.2"/>
</dbReference>
<accession>Q6MBB5</accession>